<feature type="region of interest" description="Disordered" evidence="1">
    <location>
        <begin position="330"/>
        <end position="351"/>
    </location>
</feature>
<name>A0A9W7Y9H7_9FUNG</name>
<dbReference type="OrthoDB" id="5555342at2759"/>
<feature type="compositionally biased region" description="Low complexity" evidence="1">
    <location>
        <begin position="85"/>
        <end position="97"/>
    </location>
</feature>
<reference evidence="2" key="1">
    <citation type="submission" date="2022-07" db="EMBL/GenBank/DDBJ databases">
        <title>Phylogenomic reconstructions and comparative analyses of Kickxellomycotina fungi.</title>
        <authorList>
            <person name="Reynolds N.K."/>
            <person name="Stajich J.E."/>
            <person name="Barry K."/>
            <person name="Grigoriev I.V."/>
            <person name="Crous P."/>
            <person name="Smith M.E."/>
        </authorList>
    </citation>
    <scope>NUCLEOTIDE SEQUENCE</scope>
    <source>
        <strain evidence="2">BCRC 34381</strain>
    </source>
</reference>
<sequence>MSYVPTQPVGERQRFQSHLSVSGMRGRGEWLTPTRQGGSAPSPFQTALRRSTFLESGKNANPFTPRADRGMSPAGSRPLARRNTALSAAARGARSSLHQVELPGSGATTSFTPGTQLPLASVAAGEYPPLGGVGGWPSDSLAVTGAPADLTAPFAADGAFGGDPGSRSPFARPKSPAPRSASPRRNSKKLPSFLLGGPLASKPSGISTIYPPDTARSSIPTSSTLAFDIPSGLPSAQTPLSSRPVSPHVARRLSGFGSNDMLSGAYRSSSNAAASRAAAGTVSSLDDAPPVMTLDDMDADIADGFTRNEEGLDGAGVGAGADADLFALPAGSAGAGSRPQQGGAGEAASDDQDYNDVRIRAIVVSDLPAGTESSTVNYFRGFGEILAFSAVPAAADTLALLFSEPWQAQQAIAQGDGSGRILLGGRVLARVDWADAQCTSLLFQRVFPGCPLPRAAVPPPADSLTFAEALYAQSPRKRPAPQSLAGGRSRVDAMQESAAKRRAGVGSPFRPHKQLAARPGLAMAGAAMSTVMAPSDGLSASVLKTPAATRPRNGLIQSALDILFGW</sequence>
<accession>A0A9W7Y9H7</accession>
<organism evidence="2 3">
    <name type="scientific">Coemansia biformis</name>
    <dbReference type="NCBI Taxonomy" id="1286918"/>
    <lineage>
        <taxon>Eukaryota</taxon>
        <taxon>Fungi</taxon>
        <taxon>Fungi incertae sedis</taxon>
        <taxon>Zoopagomycota</taxon>
        <taxon>Kickxellomycotina</taxon>
        <taxon>Kickxellomycetes</taxon>
        <taxon>Kickxellales</taxon>
        <taxon>Kickxellaceae</taxon>
        <taxon>Coemansia</taxon>
    </lineage>
</organism>
<feature type="region of interest" description="Disordered" evidence="1">
    <location>
        <begin position="204"/>
        <end position="223"/>
    </location>
</feature>
<protein>
    <submittedName>
        <fullName evidence="2">Uncharacterized protein</fullName>
    </submittedName>
</protein>
<comment type="caution">
    <text evidence="2">The sequence shown here is derived from an EMBL/GenBank/DDBJ whole genome shotgun (WGS) entry which is preliminary data.</text>
</comment>
<evidence type="ECO:0000313" key="2">
    <source>
        <dbReference type="EMBL" id="KAJ1727691.1"/>
    </source>
</evidence>
<feature type="compositionally biased region" description="Low complexity" evidence="1">
    <location>
        <begin position="165"/>
        <end position="184"/>
    </location>
</feature>
<proteinExistence type="predicted"/>
<gene>
    <name evidence="2" type="ORF">LPJ61_004439</name>
</gene>
<dbReference type="Proteomes" id="UP001143981">
    <property type="component" value="Unassembled WGS sequence"/>
</dbReference>
<feature type="region of interest" description="Disordered" evidence="1">
    <location>
        <begin position="56"/>
        <end position="113"/>
    </location>
</feature>
<feature type="region of interest" description="Disordered" evidence="1">
    <location>
        <begin position="154"/>
        <end position="199"/>
    </location>
</feature>
<dbReference type="AlphaFoldDB" id="A0A9W7Y9H7"/>
<keyword evidence="3" id="KW-1185">Reference proteome</keyword>
<evidence type="ECO:0000256" key="1">
    <source>
        <dbReference type="SAM" id="MobiDB-lite"/>
    </source>
</evidence>
<evidence type="ECO:0000313" key="3">
    <source>
        <dbReference type="Proteomes" id="UP001143981"/>
    </source>
</evidence>
<dbReference type="EMBL" id="JANBOI010001013">
    <property type="protein sequence ID" value="KAJ1727691.1"/>
    <property type="molecule type" value="Genomic_DNA"/>
</dbReference>
<feature type="region of interest" description="Disordered" evidence="1">
    <location>
        <begin position="474"/>
        <end position="511"/>
    </location>
</feature>